<evidence type="ECO:0000256" key="1">
    <source>
        <dbReference type="ARBA" id="ARBA00022485"/>
    </source>
</evidence>
<dbReference type="PANTHER" id="PTHR42836">
    <property type="entry name" value="7-CARBOXY-7-DEAZAGUANINE SYNTHASE"/>
    <property type="match status" value="1"/>
</dbReference>
<organism evidence="11 12">
    <name type="scientific">Methylocapsa palsarum</name>
    <dbReference type="NCBI Taxonomy" id="1612308"/>
    <lineage>
        <taxon>Bacteria</taxon>
        <taxon>Pseudomonadati</taxon>
        <taxon>Pseudomonadota</taxon>
        <taxon>Alphaproteobacteria</taxon>
        <taxon>Hyphomicrobiales</taxon>
        <taxon>Beijerinckiaceae</taxon>
        <taxon>Methylocapsa</taxon>
    </lineage>
</organism>
<dbReference type="InterPro" id="IPR024924">
    <property type="entry name" value="7-CO-7-deazaguanine_synth-like"/>
</dbReference>
<dbReference type="AlphaFoldDB" id="A0A1I3ZV89"/>
<dbReference type="EC" id="4.3.99.3" evidence="9"/>
<feature type="binding site" evidence="9">
    <location>
        <position position="89"/>
    </location>
    <ligand>
        <name>Mg(2+)</name>
        <dbReference type="ChEBI" id="CHEBI:18420"/>
    </ligand>
</feature>
<comment type="cofactor">
    <cofactor evidence="9">
        <name>S-adenosyl-L-methionine</name>
        <dbReference type="ChEBI" id="CHEBI:59789"/>
    </cofactor>
    <text evidence="9">Binds 1 S-adenosyl-L-methionine per subunit.</text>
</comment>
<reference evidence="11 12" key="1">
    <citation type="submission" date="2016-10" db="EMBL/GenBank/DDBJ databases">
        <authorList>
            <person name="de Groot N.N."/>
        </authorList>
    </citation>
    <scope>NUCLEOTIDE SEQUENCE [LARGE SCALE GENOMIC DNA]</scope>
    <source>
        <strain evidence="11 12">NE2</strain>
    </source>
</reference>
<dbReference type="InterPro" id="IPR030977">
    <property type="entry name" value="QueE_Cx14CxxC"/>
</dbReference>
<feature type="binding site" evidence="9">
    <location>
        <begin position="50"/>
        <end position="52"/>
    </location>
    <ligand>
        <name>substrate</name>
    </ligand>
</feature>
<dbReference type="PANTHER" id="PTHR42836:SF1">
    <property type="entry name" value="7-CARBOXY-7-DEAZAGUANINE SYNTHASE"/>
    <property type="match status" value="1"/>
</dbReference>
<evidence type="ECO:0000256" key="5">
    <source>
        <dbReference type="ARBA" id="ARBA00022842"/>
    </source>
</evidence>
<evidence type="ECO:0000256" key="7">
    <source>
        <dbReference type="ARBA" id="ARBA00023014"/>
    </source>
</evidence>
<dbReference type="SFLD" id="SFLDS00029">
    <property type="entry name" value="Radical_SAM"/>
    <property type="match status" value="1"/>
</dbReference>
<dbReference type="PROSITE" id="PS51918">
    <property type="entry name" value="RADICAL_SAM"/>
    <property type="match status" value="1"/>
</dbReference>
<dbReference type="STRING" id="1612308.SAMN05444581_108174"/>
<feature type="binding site" evidence="9">
    <location>
        <begin position="86"/>
        <end position="88"/>
    </location>
    <ligand>
        <name>S-adenosyl-L-methionine</name>
        <dbReference type="ChEBI" id="CHEBI:59789"/>
    </ligand>
</feature>
<dbReference type="Gene3D" id="3.20.20.70">
    <property type="entry name" value="Aldolase class I"/>
    <property type="match status" value="1"/>
</dbReference>
<keyword evidence="6 9" id="KW-0408">Iron</keyword>
<comment type="similarity">
    <text evidence="9">Belongs to the radical SAM superfamily. 7-carboxy-7-deazaguanine synthase family.</text>
</comment>
<comment type="pathway">
    <text evidence="9">Purine metabolism; 7-cyano-7-deazaguanine biosynthesis.</text>
</comment>
<dbReference type="Pfam" id="PF04055">
    <property type="entry name" value="Radical_SAM"/>
    <property type="match status" value="1"/>
</dbReference>
<feature type="binding site" evidence="9">
    <location>
        <position position="65"/>
    </location>
    <ligand>
        <name>substrate</name>
    </ligand>
</feature>
<accession>A0A1I3ZV89</accession>
<evidence type="ECO:0000256" key="9">
    <source>
        <dbReference type="HAMAP-Rule" id="MF_00917"/>
    </source>
</evidence>
<evidence type="ECO:0000256" key="2">
    <source>
        <dbReference type="ARBA" id="ARBA00022691"/>
    </source>
</evidence>
<feature type="binding site" evidence="9">
    <location>
        <position position="128"/>
    </location>
    <ligand>
        <name>substrate</name>
    </ligand>
</feature>
<sequence>MIKDLERGLFCFGRAPESGTRTSPIEIAALKELRGDPMRIYSVKEIFLTLQGEGAHAGRAAVFCRFSGCNLWSGHDKDRAGADCFFCDTDFVGTDGIGGGKFAHAGELALAIERTWDAGATDRFVVFTGGEPLLQLDAALIEAVHAHGFEIAVETNGTLPPPDGLDWICVSPKAGADLVARKGSELKLVFPQEGLGPEDVADLAFERFWLQPMDGANIAENTKAAVAYCLAHPHWRLSVQTHKMIGVP</sequence>
<keyword evidence="3 9" id="KW-0479">Metal-binding</keyword>
<dbReference type="Proteomes" id="UP000198755">
    <property type="component" value="Unassembled WGS sequence"/>
</dbReference>
<name>A0A1I3ZV89_9HYPH</name>
<dbReference type="CDD" id="cd01335">
    <property type="entry name" value="Radical_SAM"/>
    <property type="match status" value="1"/>
</dbReference>
<dbReference type="PIRSF" id="PIRSF000370">
    <property type="entry name" value="QueE"/>
    <property type="match status" value="1"/>
</dbReference>
<protein>
    <recommendedName>
        <fullName evidence="9">7-carboxy-7-deazaguanine synthase</fullName>
        <shortName evidence="9">CDG synthase</shortName>
        <ecNumber evidence="9">4.3.99.3</ecNumber>
    </recommendedName>
    <alternativeName>
        <fullName evidence="9">Queuosine biosynthesis protein QueE</fullName>
    </alternativeName>
</protein>
<dbReference type="HAMAP" id="MF_00917">
    <property type="entry name" value="QueE"/>
    <property type="match status" value="1"/>
</dbReference>
<feature type="binding site" evidence="9">
    <location>
        <position position="69"/>
    </location>
    <ligand>
        <name>[4Fe-4S] cluster</name>
        <dbReference type="ChEBI" id="CHEBI:49883"/>
        <note>4Fe-4S-S-AdoMet</note>
    </ligand>
</feature>
<evidence type="ECO:0000313" key="12">
    <source>
        <dbReference type="Proteomes" id="UP000198755"/>
    </source>
</evidence>
<evidence type="ECO:0000256" key="3">
    <source>
        <dbReference type="ARBA" id="ARBA00022723"/>
    </source>
</evidence>
<dbReference type="InterPro" id="IPR013785">
    <property type="entry name" value="Aldolase_TIM"/>
</dbReference>
<keyword evidence="5 9" id="KW-0460">Magnesium</keyword>
<dbReference type="NCBIfam" id="TIGR04508">
    <property type="entry name" value="queE_Cx14CxxC"/>
    <property type="match status" value="1"/>
</dbReference>
<feature type="binding site" evidence="9">
    <location>
        <position position="87"/>
    </location>
    <ligand>
        <name>[4Fe-4S] cluster</name>
        <dbReference type="ChEBI" id="CHEBI:49883"/>
        <note>4Fe-4S-S-AdoMet</note>
    </ligand>
</feature>
<evidence type="ECO:0000256" key="6">
    <source>
        <dbReference type="ARBA" id="ARBA00023004"/>
    </source>
</evidence>
<comment type="catalytic activity">
    <reaction evidence="9">
        <text>6-carboxy-5,6,7,8-tetrahydropterin + H(+) = 7-carboxy-7-carbaguanine + NH4(+)</text>
        <dbReference type="Rhea" id="RHEA:27974"/>
        <dbReference type="ChEBI" id="CHEBI:15378"/>
        <dbReference type="ChEBI" id="CHEBI:28938"/>
        <dbReference type="ChEBI" id="CHEBI:61032"/>
        <dbReference type="ChEBI" id="CHEBI:61036"/>
        <dbReference type="EC" id="4.3.99.3"/>
    </reaction>
</comment>
<evidence type="ECO:0000256" key="4">
    <source>
        <dbReference type="ARBA" id="ARBA00022785"/>
    </source>
</evidence>
<proteinExistence type="inferred from homology"/>
<dbReference type="GO" id="GO:1904047">
    <property type="term" value="F:S-adenosyl-L-methionine binding"/>
    <property type="evidence" value="ECO:0007669"/>
    <property type="project" value="UniProtKB-UniRule"/>
</dbReference>
<keyword evidence="1 9" id="KW-0004">4Fe-4S</keyword>
<keyword evidence="12" id="KW-1185">Reference proteome</keyword>
<feature type="binding site" evidence="9">
    <location>
        <begin position="211"/>
        <end position="214"/>
    </location>
    <ligand>
        <name>S-adenosyl-L-methionine</name>
        <dbReference type="ChEBI" id="CHEBI:59789"/>
    </ligand>
</feature>
<keyword evidence="4 9" id="KW-0671">Queuosine biosynthesis</keyword>
<feature type="binding site" evidence="9">
    <location>
        <position position="248"/>
    </location>
    <ligand>
        <name>substrate</name>
    </ligand>
</feature>
<evidence type="ECO:0000256" key="8">
    <source>
        <dbReference type="ARBA" id="ARBA00023239"/>
    </source>
</evidence>
<dbReference type="GO" id="GO:0016840">
    <property type="term" value="F:carbon-nitrogen lyase activity"/>
    <property type="evidence" value="ECO:0007669"/>
    <property type="project" value="UniProtKB-UniRule"/>
</dbReference>
<comment type="function">
    <text evidence="9">Catalyzes the complex heterocyclic radical-mediated conversion of 6-carboxy-5,6,7,8-tetrahydropterin (CPH4) to 7-carboxy-7-deazaguanine (CDG), a step common to the biosynthetic pathways of all 7-deazapurine-containing compounds.</text>
</comment>
<feature type="binding site" evidence="9">
    <location>
        <begin position="171"/>
        <end position="173"/>
    </location>
    <ligand>
        <name>S-adenosyl-L-methionine</name>
        <dbReference type="ChEBI" id="CHEBI:59789"/>
    </ligand>
</feature>
<gene>
    <name evidence="9" type="primary">queE</name>
    <name evidence="11" type="ORF">SAMN05444581_108174</name>
</gene>
<comment type="subunit">
    <text evidence="9">Homodimer.</text>
</comment>
<dbReference type="SUPFAM" id="SSF102114">
    <property type="entry name" value="Radical SAM enzymes"/>
    <property type="match status" value="1"/>
</dbReference>
<keyword evidence="8 9" id="KW-0456">Lyase</keyword>
<dbReference type="GO" id="GO:0008616">
    <property type="term" value="P:tRNA queuosine(34) biosynthetic process"/>
    <property type="evidence" value="ECO:0007669"/>
    <property type="project" value="UniProtKB-UniRule"/>
</dbReference>
<comment type="cofactor">
    <cofactor evidence="9">
        <name>[4Fe-4S] cluster</name>
        <dbReference type="ChEBI" id="CHEBI:49883"/>
    </cofactor>
    <text evidence="9">Binds 1 [4Fe-4S] cluster. The cluster is coordinated with 3 cysteines and an exchangeable S-adenosyl-L-methionine.</text>
</comment>
<keyword evidence="2 9" id="KW-0949">S-adenosyl-L-methionine</keyword>
<comment type="cofactor">
    <cofactor evidence="9">
        <name>Mg(2+)</name>
        <dbReference type="ChEBI" id="CHEBI:18420"/>
    </cofactor>
</comment>
<feature type="binding site" evidence="9">
    <location>
        <position position="84"/>
    </location>
    <ligand>
        <name>[4Fe-4S] cluster</name>
        <dbReference type="ChEBI" id="CHEBI:49883"/>
        <note>4Fe-4S-S-AdoMet</note>
    </ligand>
</feature>
<evidence type="ECO:0000313" key="11">
    <source>
        <dbReference type="EMBL" id="SFK47847.1"/>
    </source>
</evidence>
<dbReference type="UniPathway" id="UPA00391"/>
<feature type="binding site" evidence="9">
    <location>
        <position position="130"/>
    </location>
    <ligand>
        <name>S-adenosyl-L-methionine</name>
        <dbReference type="ChEBI" id="CHEBI:59789"/>
    </ligand>
</feature>
<dbReference type="SFLD" id="SFLDF00376">
    <property type="entry name" value="7-carboxy-7-deazaguanine_synth"/>
    <property type="match status" value="1"/>
</dbReference>
<evidence type="ECO:0000259" key="10">
    <source>
        <dbReference type="PROSITE" id="PS51918"/>
    </source>
</evidence>
<dbReference type="InterPro" id="IPR058240">
    <property type="entry name" value="rSAM_sf"/>
</dbReference>
<dbReference type="GO" id="GO:0051539">
    <property type="term" value="F:4 iron, 4 sulfur cluster binding"/>
    <property type="evidence" value="ECO:0007669"/>
    <property type="project" value="UniProtKB-UniRule"/>
</dbReference>
<dbReference type="InterPro" id="IPR007197">
    <property type="entry name" value="rSAM"/>
</dbReference>
<keyword evidence="7 9" id="KW-0411">Iron-sulfur</keyword>
<dbReference type="GO" id="GO:0000287">
    <property type="term" value="F:magnesium ion binding"/>
    <property type="evidence" value="ECO:0007669"/>
    <property type="project" value="UniProtKB-UniRule"/>
</dbReference>
<feature type="domain" description="Radical SAM core" evidence="10">
    <location>
        <begin position="56"/>
        <end position="248"/>
    </location>
</feature>
<dbReference type="EMBL" id="FOSN01000008">
    <property type="protein sequence ID" value="SFK47847.1"/>
    <property type="molecule type" value="Genomic_DNA"/>
</dbReference>